<dbReference type="InterPro" id="IPR029058">
    <property type="entry name" value="AB_hydrolase_fold"/>
</dbReference>
<dbReference type="InterPro" id="IPR050266">
    <property type="entry name" value="AB_hydrolase_sf"/>
</dbReference>
<sequence>METLRTSDNVDIHYISLGSGATTLVFLHGWTASVREWLPFASELAENHQVICWDARGHGDHQHADTTKMTLPRMADDLEELLSKLDVKKAVLIGHSMGALTAWEYIRRHGQTRLSGLCIVDQSPKLITDDQWKNGVYGNLDTFKNKHLIQRFTTDFAEGVLELIAFGNNRRSRENYDNNSRGFQQMREHLRKLPGHLLTQCWISITQKDYREVLAHISCPVLLIYGDESQFYSKDLQRWVADTILDSELHVYPDSDHSPHLWHKERFIYDLNRFIEAL</sequence>
<dbReference type="STRING" id="1045558.SAMN05216175_106110"/>
<evidence type="ECO:0000313" key="3">
    <source>
        <dbReference type="Proteomes" id="UP000198623"/>
    </source>
</evidence>
<name>A0A1I2RI42_9GAMM</name>
<dbReference type="PANTHER" id="PTHR43798">
    <property type="entry name" value="MONOACYLGLYCEROL LIPASE"/>
    <property type="match status" value="1"/>
</dbReference>
<dbReference type="RefSeq" id="WP_090727772.1">
    <property type="nucleotide sequence ID" value="NZ_FOOU01000006.1"/>
</dbReference>
<dbReference type="SUPFAM" id="SSF53474">
    <property type="entry name" value="alpha/beta-Hydrolases"/>
    <property type="match status" value="1"/>
</dbReference>
<accession>A0A1I2RI42</accession>
<dbReference type="EMBL" id="FOOU01000006">
    <property type="protein sequence ID" value="SFG39773.1"/>
    <property type="molecule type" value="Genomic_DNA"/>
</dbReference>
<dbReference type="Gene3D" id="3.40.50.1820">
    <property type="entry name" value="alpha/beta hydrolase"/>
    <property type="match status" value="1"/>
</dbReference>
<organism evidence="2 3">
    <name type="scientific">Neptunomonas qingdaonensis</name>
    <dbReference type="NCBI Taxonomy" id="1045558"/>
    <lineage>
        <taxon>Bacteria</taxon>
        <taxon>Pseudomonadati</taxon>
        <taxon>Pseudomonadota</taxon>
        <taxon>Gammaproteobacteria</taxon>
        <taxon>Oceanospirillales</taxon>
        <taxon>Oceanospirillaceae</taxon>
        <taxon>Neptunomonas</taxon>
    </lineage>
</organism>
<reference evidence="3" key="1">
    <citation type="submission" date="2016-10" db="EMBL/GenBank/DDBJ databases">
        <authorList>
            <person name="Varghese N."/>
            <person name="Submissions S."/>
        </authorList>
    </citation>
    <scope>NUCLEOTIDE SEQUENCE [LARGE SCALE GENOMIC DNA]</scope>
    <source>
        <strain evidence="3">CGMCC 1.10971</strain>
    </source>
</reference>
<dbReference type="InterPro" id="IPR000073">
    <property type="entry name" value="AB_hydrolase_1"/>
</dbReference>
<evidence type="ECO:0000313" key="2">
    <source>
        <dbReference type="EMBL" id="SFG39773.1"/>
    </source>
</evidence>
<proteinExistence type="predicted"/>
<feature type="domain" description="AB hydrolase-1" evidence="1">
    <location>
        <begin position="23"/>
        <end position="263"/>
    </location>
</feature>
<keyword evidence="3" id="KW-1185">Reference proteome</keyword>
<evidence type="ECO:0000259" key="1">
    <source>
        <dbReference type="Pfam" id="PF00561"/>
    </source>
</evidence>
<dbReference type="PANTHER" id="PTHR43798:SF33">
    <property type="entry name" value="HYDROLASE, PUTATIVE (AFU_ORTHOLOGUE AFUA_2G14860)-RELATED"/>
    <property type="match status" value="1"/>
</dbReference>
<dbReference type="Proteomes" id="UP000198623">
    <property type="component" value="Unassembled WGS sequence"/>
</dbReference>
<dbReference type="Pfam" id="PF00561">
    <property type="entry name" value="Abhydrolase_1"/>
    <property type="match status" value="1"/>
</dbReference>
<dbReference type="GO" id="GO:0016020">
    <property type="term" value="C:membrane"/>
    <property type="evidence" value="ECO:0007669"/>
    <property type="project" value="TreeGrafter"/>
</dbReference>
<dbReference type="OrthoDB" id="7055710at2"/>
<protein>
    <submittedName>
        <fullName evidence="2">Pimeloyl-ACP methyl ester carboxylesterase</fullName>
    </submittedName>
</protein>
<dbReference type="AlphaFoldDB" id="A0A1I2RI42"/>
<gene>
    <name evidence="2" type="ORF">SAMN05216175_106110</name>
</gene>